<dbReference type="PANTHER" id="PTHR22847">
    <property type="entry name" value="WD40 REPEAT PROTEIN"/>
    <property type="match status" value="1"/>
</dbReference>
<keyword evidence="5" id="KW-0812">Transmembrane</keyword>
<evidence type="ECO:0000313" key="7">
    <source>
        <dbReference type="EMBL" id="BBX51377.1"/>
    </source>
</evidence>
<dbReference type="SUPFAM" id="SSF52540">
    <property type="entry name" value="P-loop containing nucleoside triphosphate hydrolases"/>
    <property type="match status" value="1"/>
</dbReference>
<keyword evidence="8" id="KW-1185">Reference proteome</keyword>
<feature type="repeat" description="WD" evidence="3">
    <location>
        <begin position="853"/>
        <end position="885"/>
    </location>
</feature>
<dbReference type="CDD" id="cd00200">
    <property type="entry name" value="WD40"/>
    <property type="match status" value="2"/>
</dbReference>
<feature type="transmembrane region" description="Helical" evidence="5">
    <location>
        <begin position="502"/>
        <end position="525"/>
    </location>
</feature>
<dbReference type="SMART" id="SM00320">
    <property type="entry name" value="WD40"/>
    <property type="match status" value="13"/>
</dbReference>
<feature type="repeat" description="WD" evidence="3">
    <location>
        <begin position="602"/>
        <end position="636"/>
    </location>
</feature>
<organism evidence="7 8">
    <name type="scientific">Mycolicibacterium poriferae</name>
    <dbReference type="NCBI Taxonomy" id="39694"/>
    <lineage>
        <taxon>Bacteria</taxon>
        <taxon>Bacillati</taxon>
        <taxon>Actinomycetota</taxon>
        <taxon>Actinomycetes</taxon>
        <taxon>Mycobacteriales</taxon>
        <taxon>Mycobacteriaceae</taxon>
        <taxon>Mycolicibacterium</taxon>
    </lineage>
</organism>
<keyword evidence="5" id="KW-0472">Membrane</keyword>
<dbReference type="Pfam" id="PF20703">
    <property type="entry name" value="nSTAND1"/>
    <property type="match status" value="1"/>
</dbReference>
<feature type="repeat" description="WD" evidence="3">
    <location>
        <begin position="1061"/>
        <end position="1102"/>
    </location>
</feature>
<dbReference type="PRINTS" id="PR00320">
    <property type="entry name" value="GPROTEINBRPT"/>
</dbReference>
<feature type="repeat" description="WD" evidence="3">
    <location>
        <begin position="935"/>
        <end position="976"/>
    </location>
</feature>
<dbReference type="Pfam" id="PF00400">
    <property type="entry name" value="WD40"/>
    <property type="match status" value="13"/>
</dbReference>
<feature type="repeat" description="WD" evidence="3">
    <location>
        <begin position="810"/>
        <end position="851"/>
    </location>
</feature>
<feature type="repeat" description="WD" evidence="3">
    <location>
        <begin position="724"/>
        <end position="765"/>
    </location>
</feature>
<dbReference type="InterPro" id="IPR019775">
    <property type="entry name" value="WD40_repeat_CS"/>
</dbReference>
<dbReference type="PROSITE" id="PS50294">
    <property type="entry name" value="WD_REPEATS_REGION"/>
    <property type="match status" value="12"/>
</dbReference>
<evidence type="ECO:0000256" key="3">
    <source>
        <dbReference type="PROSITE-ProRule" id="PRU00221"/>
    </source>
</evidence>
<dbReference type="InterPro" id="IPR036322">
    <property type="entry name" value="WD40_repeat_dom_sf"/>
</dbReference>
<feature type="domain" description="Novel STAND NTPase 1" evidence="6">
    <location>
        <begin position="4"/>
        <end position="418"/>
    </location>
</feature>
<dbReference type="SUPFAM" id="SSF50978">
    <property type="entry name" value="WD40 repeat-like"/>
    <property type="match status" value="2"/>
</dbReference>
<feature type="coiled-coil region" evidence="4">
    <location>
        <begin position="453"/>
        <end position="492"/>
    </location>
</feature>
<dbReference type="AlphaFoldDB" id="A0A6N4VCK2"/>
<sequence length="1227" mass="130487">MEPCDAAVFFGRDAQIVRALDAVRGMRLSGLNSLFVVLGPSGTGKSSFLRAGLLPRLTREDRRFVVLDIVRPERNALTGQSGLAAAIHSARRRFGFTAPNLGEIKAACTGGDVTALTQWLTQVRTAAAARLVDRGDQAGAAPTLVLPVDQAEELFTAEAAGPAETFLQVLAGLVAALNTTEAGLTVAVTIRTDRYEVMQTHPALAEVDTVLFDELKPMPATQFKEVIVGPAMRATEAGTTGGPDLVERLLADAGAGADTLPMLALTMSRLYTDYGDDGELRLDQYEAMGGMARVVATEIDEILATDPAQRHTQLLALRAAFVPWLATINPDNDQPLRRVARYQDLPESSRPLIDAMVARRLMVKDTRDGQTVVEVALESLLRQWDDLAGWLADQRHHLKAADDIERAAAAWTHHDHDPAWLLAGTRLADAETLAHTPGFRERLHTVGDYLAASRDAENQRHAAEEQQRRIELDAARERAHNAQERQATAEAHSATLRKRSRILRAVLAATAIVAVLAVLGGLVAIRARTQAQDRFLQATSQRLTSQAQAMLADTSPGSDTRAFQQLLAARHLTPTPTNDSALYSATINKLTTTKIIEIPDYVTSVGFSPDGGRFAAATVDDVVQLWDTATGEPLGDPLTGHTEGVNSVVFSPDGTTLATGSSDNTVRLWDTTTGQPLGNPLTGHTDRVTRVAFSPDGTTLASASYDNTVRLWDTTTGHPLGNPLTGHTEGVTSVAFSPDGTTLATGSSDTTVRLWDTTTGHPLGNPLTGHTDTVSNVTFSPDGTRLATASNDATARVWSVETQLPTTDFLFGHSDALDGLAFSPDGRQLATGSADATVRLWNADTGQAIGAPLTGHESVVHSVAFTPDGKRIFTGSFDRTVRIWDPYSTASWAGHDAFVSGVAFSPDGKILASSSGDATIRLWDPRSGQPLGRPLTGHTGPVNSVAFSPDGTRLASGGSDTTVRIWDAETGQPDGAPLTGHTDAVYSVAFSPDGTRLTSVADDDTARVWNVAERRLNAEPVAGVTRVALSPDSQRLAYTEEGSNTVYVADLEVGGLVGDPLTGHTSDLRQMVFSPDGQRLATAGLDASVRLWEVETGRPIGEPLIGHRAAVLGLAFSPDGRLLASSSYDGTVQLWDTESGRAYGEPIGSNGGGVVGLAFSPDGDSIAFGGYGNTVRLVPARAGEADLCDKLTANMSHRQWNDWVSPEIDYQQTCPDLPIAPDPPSTQ</sequence>
<dbReference type="PANTHER" id="PTHR22847:SF637">
    <property type="entry name" value="WD REPEAT DOMAIN 5B"/>
    <property type="match status" value="1"/>
</dbReference>
<feature type="repeat" description="WD" evidence="3">
    <location>
        <begin position="978"/>
        <end position="1019"/>
    </location>
</feature>
<name>A0A6N4VCK2_9MYCO</name>
<dbReference type="InterPro" id="IPR001680">
    <property type="entry name" value="WD40_rpt"/>
</dbReference>
<evidence type="ECO:0000256" key="2">
    <source>
        <dbReference type="ARBA" id="ARBA00022737"/>
    </source>
</evidence>
<evidence type="ECO:0000313" key="8">
    <source>
        <dbReference type="Proteomes" id="UP000466785"/>
    </source>
</evidence>
<dbReference type="PROSITE" id="PS00678">
    <property type="entry name" value="WD_REPEATS_1"/>
    <property type="match status" value="8"/>
</dbReference>
<keyword evidence="5" id="KW-1133">Transmembrane helix</keyword>
<dbReference type="PROSITE" id="PS50082">
    <property type="entry name" value="WD_REPEATS_2"/>
    <property type="match status" value="12"/>
</dbReference>
<feature type="repeat" description="WD" evidence="3">
    <location>
        <begin position="638"/>
        <end position="679"/>
    </location>
</feature>
<feature type="repeat" description="WD" evidence="3">
    <location>
        <begin position="767"/>
        <end position="802"/>
    </location>
</feature>
<dbReference type="Gene3D" id="2.130.10.10">
    <property type="entry name" value="YVTN repeat-like/Quinoprotein amine dehydrogenase"/>
    <property type="match status" value="5"/>
</dbReference>
<keyword evidence="2" id="KW-0677">Repeat</keyword>
<evidence type="ECO:0000256" key="1">
    <source>
        <dbReference type="ARBA" id="ARBA00022574"/>
    </source>
</evidence>
<gene>
    <name evidence="7" type="ORF">MPOR_24030</name>
</gene>
<keyword evidence="1 3" id="KW-0853">WD repeat</keyword>
<dbReference type="InterPro" id="IPR015943">
    <property type="entry name" value="WD40/YVTN_repeat-like_dom_sf"/>
</dbReference>
<evidence type="ECO:0000256" key="4">
    <source>
        <dbReference type="SAM" id="Coils"/>
    </source>
</evidence>
<dbReference type="RefSeq" id="WP_235682547.1">
    <property type="nucleotide sequence ID" value="NZ_AP022570.1"/>
</dbReference>
<dbReference type="InterPro" id="IPR049052">
    <property type="entry name" value="nSTAND1"/>
</dbReference>
<accession>A0A6N4VCK2</accession>
<dbReference type="EMBL" id="AP022570">
    <property type="protein sequence ID" value="BBX51377.1"/>
    <property type="molecule type" value="Genomic_DNA"/>
</dbReference>
<feature type="repeat" description="WD" evidence="3">
    <location>
        <begin position="892"/>
        <end position="933"/>
    </location>
</feature>
<evidence type="ECO:0000259" key="6">
    <source>
        <dbReference type="Pfam" id="PF20703"/>
    </source>
</evidence>
<reference evidence="7 8" key="1">
    <citation type="journal article" date="2019" name="Emerg. Microbes Infect.">
        <title>Comprehensive subspecies identification of 175 nontuberculous mycobacteria species based on 7547 genomic profiles.</title>
        <authorList>
            <person name="Matsumoto Y."/>
            <person name="Kinjo T."/>
            <person name="Motooka D."/>
            <person name="Nabeya D."/>
            <person name="Jung N."/>
            <person name="Uechi K."/>
            <person name="Horii T."/>
            <person name="Iida T."/>
            <person name="Fujita J."/>
            <person name="Nakamura S."/>
        </authorList>
    </citation>
    <scope>NUCLEOTIDE SEQUENCE [LARGE SCALE GENOMIC DNA]</scope>
    <source>
        <strain evidence="7 8">JCM 12603</strain>
    </source>
</reference>
<feature type="repeat" description="WD" evidence="3">
    <location>
        <begin position="681"/>
        <end position="722"/>
    </location>
</feature>
<keyword evidence="4" id="KW-0175">Coiled coil</keyword>
<dbReference type="Proteomes" id="UP000466785">
    <property type="component" value="Chromosome"/>
</dbReference>
<feature type="repeat" description="WD" evidence="3">
    <location>
        <begin position="1104"/>
        <end position="1145"/>
    </location>
</feature>
<dbReference type="InterPro" id="IPR020472">
    <property type="entry name" value="WD40_PAC1"/>
</dbReference>
<evidence type="ECO:0000256" key="5">
    <source>
        <dbReference type="SAM" id="Phobius"/>
    </source>
</evidence>
<protein>
    <recommendedName>
        <fullName evidence="6">Novel STAND NTPase 1 domain-containing protein</fullName>
    </recommendedName>
</protein>
<proteinExistence type="predicted"/>
<dbReference type="InterPro" id="IPR027417">
    <property type="entry name" value="P-loop_NTPase"/>
</dbReference>
<dbReference type="KEGG" id="mpof:MPOR_24030"/>